<dbReference type="RefSeq" id="YP_009646266.1">
    <property type="nucleotide sequence ID" value="NC_042485.1"/>
</dbReference>
<feature type="binding site" evidence="6">
    <location>
        <begin position="29"/>
        <end position="34"/>
    </location>
    <ligand>
        <name>ATP</name>
        <dbReference type="ChEBI" id="CHEBI:30616"/>
    </ligand>
</feature>
<dbReference type="InterPro" id="IPR014729">
    <property type="entry name" value="Rossmann-like_a/b/a_fold"/>
</dbReference>
<protein>
    <recommendedName>
        <fullName evidence="6">tRNA(Ile)-lysidine synthase, chloroplastic</fullName>
        <ecNumber evidence="6">6.3.4.19</ecNumber>
    </recommendedName>
    <alternativeName>
        <fullName evidence="6">tRNA(Ile)-2-lysyl-cytidine synthase</fullName>
    </alternativeName>
    <alternativeName>
        <fullName evidence="6">tRNA(Ile)-lysidine synthetase</fullName>
    </alternativeName>
</protein>
<dbReference type="InterPro" id="IPR011063">
    <property type="entry name" value="TilS/TtcA_N"/>
</dbReference>
<dbReference type="PANTHER" id="PTHR43033:SF1">
    <property type="entry name" value="TRNA(ILE)-LYSIDINE SYNTHASE-RELATED"/>
    <property type="match status" value="1"/>
</dbReference>
<dbReference type="CDD" id="cd01992">
    <property type="entry name" value="TilS_N"/>
    <property type="match status" value="1"/>
</dbReference>
<comment type="similarity">
    <text evidence="6">Belongs to the tRNA(Ile)-lysidine synthase family.</text>
</comment>
<comment type="domain">
    <text evidence="6">The N-terminal region contains the highly conserved SGGXDS motif, predicted to be a P-loop motif involved in ATP binding.</text>
</comment>
<dbReference type="GO" id="GO:0006400">
    <property type="term" value="P:tRNA modification"/>
    <property type="evidence" value="ECO:0007669"/>
    <property type="project" value="UniProtKB-UniRule"/>
</dbReference>
<keyword evidence="4 6" id="KW-0067">ATP-binding</keyword>
<evidence type="ECO:0000256" key="4">
    <source>
        <dbReference type="ARBA" id="ARBA00022840"/>
    </source>
</evidence>
<feature type="domain" description="tRNA(Ile)-lysidine/2-thiocytidine synthase N-terminal" evidence="7">
    <location>
        <begin position="24"/>
        <end position="204"/>
    </location>
</feature>
<dbReference type="GO" id="GO:0009507">
    <property type="term" value="C:chloroplast"/>
    <property type="evidence" value="ECO:0007669"/>
    <property type="project" value="UniProtKB-SubCell"/>
</dbReference>
<dbReference type="GeneID" id="40350909"/>
<evidence type="ECO:0000256" key="1">
    <source>
        <dbReference type="ARBA" id="ARBA00022598"/>
    </source>
</evidence>
<dbReference type="SUPFAM" id="SSF52402">
    <property type="entry name" value="Adenine nucleotide alpha hydrolases-like"/>
    <property type="match status" value="1"/>
</dbReference>
<dbReference type="NCBIfam" id="TIGR02432">
    <property type="entry name" value="lysidine_TilS_N"/>
    <property type="match status" value="1"/>
</dbReference>
<comment type="subcellular location">
    <subcellularLocation>
        <location evidence="6">Plastid</location>
        <location evidence="6">Chloroplast</location>
    </subcellularLocation>
</comment>
<keyword evidence="2 6" id="KW-0819">tRNA processing</keyword>
<geneLocation type="chloroplast" evidence="8"/>
<comment type="function">
    <text evidence="6">Ligates lysine onto the cytidine present at position 34 of the AUA codon-specific tRNA(Ile) that contains the anticodon CAU, in an ATP-dependent manner. Cytidine is converted to lysidine, thus changing the amino acid specificity of the tRNA from methionine to isoleucine.</text>
</comment>
<evidence type="ECO:0000256" key="3">
    <source>
        <dbReference type="ARBA" id="ARBA00022741"/>
    </source>
</evidence>
<evidence type="ECO:0000256" key="2">
    <source>
        <dbReference type="ARBA" id="ARBA00022694"/>
    </source>
</evidence>
<dbReference type="HAMAP" id="MF_01161">
    <property type="entry name" value="tRNA_Ile_lys_synt"/>
    <property type="match status" value="1"/>
</dbReference>
<keyword evidence="8" id="KW-0934">Plastid</keyword>
<dbReference type="GO" id="GO:0005524">
    <property type="term" value="F:ATP binding"/>
    <property type="evidence" value="ECO:0007669"/>
    <property type="project" value="UniProtKB-UniRule"/>
</dbReference>
<dbReference type="GO" id="GO:0032267">
    <property type="term" value="F:tRNA(Ile)-lysidine synthase activity"/>
    <property type="evidence" value="ECO:0007669"/>
    <property type="project" value="UniProtKB-EC"/>
</dbReference>
<reference evidence="8" key="1">
    <citation type="journal article" date="2019" name="Genome Biol. Evol.">
        <title>Tracing the Evolution of the Plastome and Mitogenome in the Chloropicophyceae Uncovered Convergent tRNA Gene Losses and a Variant Plastid Genetic Code.</title>
        <authorList>
            <person name="Turmel M."/>
            <person name="Dos Santos A.L."/>
            <person name="Otis C."/>
            <person name="Sergerie R."/>
            <person name="Lemieux C."/>
        </authorList>
    </citation>
    <scope>NUCLEOTIDE SEQUENCE</scope>
</reference>
<evidence type="ECO:0000313" key="8">
    <source>
        <dbReference type="EMBL" id="QBX97885.1"/>
    </source>
</evidence>
<keyword evidence="3 6" id="KW-0547">Nucleotide-binding</keyword>
<proteinExistence type="inferred from homology"/>
<dbReference type="PANTHER" id="PTHR43033">
    <property type="entry name" value="TRNA(ILE)-LYSIDINE SYNTHASE-RELATED"/>
    <property type="match status" value="1"/>
</dbReference>
<organism evidence="8">
    <name type="scientific">Chloropicon mariensis</name>
    <dbReference type="NCBI Taxonomy" id="1606511"/>
    <lineage>
        <taxon>Eukaryota</taxon>
        <taxon>Viridiplantae</taxon>
        <taxon>Chlorophyta</taxon>
        <taxon>Chloropicophyceae</taxon>
        <taxon>Chloropicales</taxon>
        <taxon>Chloropicaceae</taxon>
        <taxon>Chloropicon</taxon>
    </lineage>
</organism>
<name>A0A4D6C2C1_9CHLO</name>
<dbReference type="AlphaFoldDB" id="A0A4D6C2C1"/>
<evidence type="ECO:0000256" key="6">
    <source>
        <dbReference type="HAMAP-Rule" id="MF_01161"/>
    </source>
</evidence>
<evidence type="ECO:0000259" key="7">
    <source>
        <dbReference type="Pfam" id="PF01171"/>
    </source>
</evidence>
<dbReference type="EMBL" id="MK085989">
    <property type="protein sequence ID" value="QBX97885.1"/>
    <property type="molecule type" value="Genomic_DNA"/>
</dbReference>
<evidence type="ECO:0000256" key="5">
    <source>
        <dbReference type="ARBA" id="ARBA00048539"/>
    </source>
</evidence>
<accession>A0A4D6C2C1</accession>
<sequence>MSIKRIIYALFTKIYSEQKQELSFLIALSGGQDSTCLTFFLIICQKLIFKEKKIRVGIVYCQHNWNINSLNIANHIDSWLKLLKDLGVQVNFYSSAPNFPIATEAKSREWRLNVFNRIAKQDKYNILFTGHTLNDEVETFLMQQLIRGFISEQSNNSPFKVVHLKPFLWVYRHEIFLLCKYWQFPVFADSTNASKLLPRSRIRLELFSILKSFYNPQIENSLKQTIQIQKEKNYSFQENKLSIHLFCTNNRIVLNRSKLNQLPLLTQKLIWRQCFETLGVFGVGFYWVEKCLFYSQTKRKFTFSLVKNIQLEGSPKWVILSKNQN</sequence>
<dbReference type="InterPro" id="IPR012795">
    <property type="entry name" value="tRNA_Ile_lys_synt_N"/>
</dbReference>
<dbReference type="EC" id="6.3.4.19" evidence="6"/>
<dbReference type="InterPro" id="IPR012094">
    <property type="entry name" value="tRNA_Ile_lys_synt"/>
</dbReference>
<comment type="catalytic activity">
    <reaction evidence="5 6">
        <text>cytidine(34) in tRNA(Ile2) + L-lysine + ATP = lysidine(34) in tRNA(Ile2) + AMP + diphosphate + H(+)</text>
        <dbReference type="Rhea" id="RHEA:43744"/>
        <dbReference type="Rhea" id="RHEA-COMP:10625"/>
        <dbReference type="Rhea" id="RHEA-COMP:10670"/>
        <dbReference type="ChEBI" id="CHEBI:15378"/>
        <dbReference type="ChEBI" id="CHEBI:30616"/>
        <dbReference type="ChEBI" id="CHEBI:32551"/>
        <dbReference type="ChEBI" id="CHEBI:33019"/>
        <dbReference type="ChEBI" id="CHEBI:82748"/>
        <dbReference type="ChEBI" id="CHEBI:83665"/>
        <dbReference type="ChEBI" id="CHEBI:456215"/>
        <dbReference type="EC" id="6.3.4.19"/>
    </reaction>
</comment>
<keyword evidence="1 6" id="KW-0436">Ligase</keyword>
<dbReference type="Gene3D" id="3.40.50.620">
    <property type="entry name" value="HUPs"/>
    <property type="match status" value="1"/>
</dbReference>
<keyword evidence="8" id="KW-0150">Chloroplast</keyword>
<gene>
    <name evidence="6 8" type="primary">tilS</name>
</gene>
<dbReference type="Pfam" id="PF01171">
    <property type="entry name" value="ATP_bind_3"/>
    <property type="match status" value="1"/>
</dbReference>